<sequence>MNVTVQKLLQEAYHSLHPASIPRPTSDSPDDLSSDQWTDVDDDDADDSNRATPRRSPQWMHDQLNEHQVRLDAHVMHVLTMVDDAFDSAYLDPGIPLPSIPSTPSSSSLLSMAAAAQDIQHLHHHHHHHHYRKDDPPTPSISTPASSSFLSALTKPAQLVQAWWADEEPPEPPPPLPAQPTSMHHCRDRRLYAPLLFTCLLLARLLVTSTTRQRPCLPAIQRHPIWRRNPWLIYRLPLWFNQSPHLSHQLTLMLYTLTIICR</sequence>
<feature type="region of interest" description="Disordered" evidence="1">
    <location>
        <begin position="16"/>
        <end position="61"/>
    </location>
</feature>
<evidence type="ECO:0000313" key="2">
    <source>
        <dbReference type="EMBL" id="ORX50574.1"/>
    </source>
</evidence>
<dbReference type="EMBL" id="MCGT01000023">
    <property type="protein sequence ID" value="ORX50574.1"/>
    <property type="molecule type" value="Genomic_DNA"/>
</dbReference>
<keyword evidence="3" id="KW-1185">Reference proteome</keyword>
<feature type="compositionally biased region" description="Basic residues" evidence="1">
    <location>
        <begin position="122"/>
        <end position="131"/>
    </location>
</feature>
<evidence type="ECO:0000256" key="1">
    <source>
        <dbReference type="SAM" id="MobiDB-lite"/>
    </source>
</evidence>
<feature type="compositionally biased region" description="Acidic residues" evidence="1">
    <location>
        <begin position="28"/>
        <end position="46"/>
    </location>
</feature>
<reference evidence="2 3" key="1">
    <citation type="submission" date="2016-07" db="EMBL/GenBank/DDBJ databases">
        <title>Pervasive Adenine N6-methylation of Active Genes in Fungi.</title>
        <authorList>
            <consortium name="DOE Joint Genome Institute"/>
            <person name="Mondo S.J."/>
            <person name="Dannebaum R.O."/>
            <person name="Kuo R.C."/>
            <person name="Labutti K."/>
            <person name="Haridas S."/>
            <person name="Kuo A."/>
            <person name="Salamov A."/>
            <person name="Ahrendt S.R."/>
            <person name="Lipzen A."/>
            <person name="Sullivan W."/>
            <person name="Andreopoulos W.B."/>
            <person name="Clum A."/>
            <person name="Lindquist E."/>
            <person name="Daum C."/>
            <person name="Ramamoorthy G.K."/>
            <person name="Gryganskyi A."/>
            <person name="Culley D."/>
            <person name="Magnuson J.K."/>
            <person name="James T.Y."/>
            <person name="O'Malley M.A."/>
            <person name="Stajich J.E."/>
            <person name="Spatafora J.W."/>
            <person name="Visel A."/>
            <person name="Grigoriev I.V."/>
        </authorList>
    </citation>
    <scope>NUCLEOTIDE SEQUENCE [LARGE SCALE GENOMIC DNA]</scope>
    <source>
        <strain evidence="2 3">NRRL 3301</strain>
    </source>
</reference>
<name>A0A1X2GCI7_9FUNG</name>
<proteinExistence type="predicted"/>
<feature type="region of interest" description="Disordered" evidence="1">
    <location>
        <begin position="121"/>
        <end position="147"/>
    </location>
</feature>
<protein>
    <submittedName>
        <fullName evidence="2">Uncharacterized protein</fullName>
    </submittedName>
</protein>
<organism evidence="2 3">
    <name type="scientific">Hesseltinella vesiculosa</name>
    <dbReference type="NCBI Taxonomy" id="101127"/>
    <lineage>
        <taxon>Eukaryota</taxon>
        <taxon>Fungi</taxon>
        <taxon>Fungi incertae sedis</taxon>
        <taxon>Mucoromycota</taxon>
        <taxon>Mucoromycotina</taxon>
        <taxon>Mucoromycetes</taxon>
        <taxon>Mucorales</taxon>
        <taxon>Cunninghamellaceae</taxon>
        <taxon>Hesseltinella</taxon>
    </lineage>
</organism>
<gene>
    <name evidence="2" type="ORF">DM01DRAFT_2728</name>
</gene>
<dbReference type="Proteomes" id="UP000242146">
    <property type="component" value="Unassembled WGS sequence"/>
</dbReference>
<comment type="caution">
    <text evidence="2">The sequence shown here is derived from an EMBL/GenBank/DDBJ whole genome shotgun (WGS) entry which is preliminary data.</text>
</comment>
<dbReference type="AlphaFoldDB" id="A0A1X2GCI7"/>
<evidence type="ECO:0000313" key="3">
    <source>
        <dbReference type="Proteomes" id="UP000242146"/>
    </source>
</evidence>
<accession>A0A1X2GCI7</accession>